<feature type="compositionally biased region" description="Polar residues" evidence="9">
    <location>
        <begin position="2271"/>
        <end position="2280"/>
    </location>
</feature>
<feature type="region of interest" description="Disordered" evidence="9">
    <location>
        <begin position="2196"/>
        <end position="2219"/>
    </location>
</feature>
<feature type="compositionally biased region" description="Basic and acidic residues" evidence="9">
    <location>
        <begin position="1812"/>
        <end position="1835"/>
    </location>
</feature>
<feature type="region of interest" description="Disordered" evidence="9">
    <location>
        <begin position="1744"/>
        <end position="1835"/>
    </location>
</feature>
<feature type="region of interest" description="Disordered" evidence="9">
    <location>
        <begin position="1510"/>
        <end position="1537"/>
    </location>
</feature>
<evidence type="ECO:0000256" key="5">
    <source>
        <dbReference type="ARBA" id="ARBA00023054"/>
    </source>
</evidence>
<dbReference type="PANTHER" id="PTHR18879:SF20">
    <property type="entry name" value="CENTROSOMAL PROTEIN OF 290 KDA"/>
    <property type="match status" value="1"/>
</dbReference>
<keyword evidence="3" id="KW-0963">Cytoplasm</keyword>
<feature type="region of interest" description="Disordered" evidence="9">
    <location>
        <begin position="573"/>
        <end position="593"/>
    </location>
</feature>
<keyword evidence="5 8" id="KW-0175">Coiled coil</keyword>
<feature type="compositionally biased region" description="Low complexity" evidence="9">
    <location>
        <begin position="1441"/>
        <end position="1467"/>
    </location>
</feature>
<evidence type="ECO:0000256" key="6">
    <source>
        <dbReference type="ARBA" id="ARBA00023212"/>
    </source>
</evidence>
<feature type="compositionally biased region" description="Basic and acidic residues" evidence="9">
    <location>
        <begin position="1869"/>
        <end position="1883"/>
    </location>
</feature>
<evidence type="ECO:0000256" key="2">
    <source>
        <dbReference type="ARBA" id="ARBA00004300"/>
    </source>
</evidence>
<feature type="compositionally biased region" description="Polar residues" evidence="9">
    <location>
        <begin position="2204"/>
        <end position="2219"/>
    </location>
</feature>
<dbReference type="InterPro" id="IPR026201">
    <property type="entry name" value="Cep290"/>
</dbReference>
<dbReference type="GO" id="GO:0030030">
    <property type="term" value="P:cell projection organization"/>
    <property type="evidence" value="ECO:0007669"/>
    <property type="project" value="UniProtKB-KW"/>
</dbReference>
<evidence type="ECO:0000256" key="1">
    <source>
        <dbReference type="ARBA" id="ARBA00004120"/>
    </source>
</evidence>
<comment type="subcellular location">
    <subcellularLocation>
        <location evidence="1">Cytoplasm</location>
        <location evidence="1">Cytoskeleton</location>
        <location evidence="1">Cilium basal body</location>
    </subcellularLocation>
    <subcellularLocation>
        <location evidence="2">Cytoplasm</location>
        <location evidence="2">Cytoskeleton</location>
        <location evidence="2">Microtubule organizing center</location>
        <location evidence="2">Centrosome</location>
    </subcellularLocation>
</comment>
<feature type="coiled-coil region" evidence="8">
    <location>
        <begin position="179"/>
        <end position="331"/>
    </location>
</feature>
<name>A0A7S2SL49_9STRA</name>
<feature type="coiled-coil region" evidence="8">
    <location>
        <begin position="1637"/>
        <end position="1743"/>
    </location>
</feature>
<evidence type="ECO:0000256" key="3">
    <source>
        <dbReference type="ARBA" id="ARBA00022490"/>
    </source>
</evidence>
<evidence type="ECO:0000313" key="10">
    <source>
        <dbReference type="EMBL" id="CAD9703230.1"/>
    </source>
</evidence>
<feature type="compositionally biased region" description="Low complexity" evidence="9">
    <location>
        <begin position="1987"/>
        <end position="1999"/>
    </location>
</feature>
<dbReference type="PANTHER" id="PTHR18879">
    <property type="entry name" value="CENTROSOMAL PROTEIN OF 290 KDA"/>
    <property type="match status" value="1"/>
</dbReference>
<feature type="compositionally biased region" description="Polar residues" evidence="9">
    <location>
        <begin position="1755"/>
        <end position="1768"/>
    </location>
</feature>
<feature type="compositionally biased region" description="Basic and acidic residues" evidence="9">
    <location>
        <begin position="1744"/>
        <end position="1754"/>
    </location>
</feature>
<sequence>MSAEELQQQLEDVIQTAETYAEQLSEKNDEIEELRERNRQLEEELMGEGRGGDLEMRDELRELRSRLEQAEDQLEKARDAAKEQESRARELDMQNKALKMEKLKLEADLQKEQERAETMEESMHTMRQRTEQAAESEGRLGAREKSHKKTLIKALGENEELRKSVAELGTDVQTLFQAVNEKDAAIEDFKNQLTAANQELQDNENEVEELKRLLKEKDNEIASAHDEINAVGELEVEIEERIKSKQEKWKAKMKVLQGELDEERKKQQTLQKKCDSLLLESGLREVEQELVSSEEKYKASVKELNETKQLLEQVHDEMLQVRQENENLKADQGKFIEVALEKEHQEMERLRQTISTKDTLLEEERTRYKELYEEKGHLEEELQDRDFTLAEYERGHGLTEAVVKQKKLKGDIKRRDKEIRRLNQALSERIHVYEKLYETARRLKLKAGLSEEFEFDDLVLEEGMKGQTERLQGLIRELEQQNEDLEDERLRLLESLRLNAQNMGDKGMKFYGLTADQVILVNRFVENLREGNVDLPLNDKSLQLKEEIKELKSHLRETQRDLAAAELELEGSGIRQDVATHAPSSPGDVDRRSPKHLERHMARMAQDQASMVSEIKQEIQRTLSSVIGMQQLEGEGSRRRSPPRSPKPEHGYEKLMGMLESKLGGGQLNSEQVTSMRNELERQSTMNEQLVKRLQETEQKLMQGQLSPRNVITTTTVTAPMTSDPGLLSTPVTRDGKRFQDHQIASLRLPPEEWAEQYILLNNRLVACMERVVQKEKEISKLQHSLHIYEDKIECFANQMGLLYREHLQAKNKWELETKGLSKEADEARGERDALRAKARRLDTLCAVLEGDENSARAHAKELTRKIAVLEVNEVVLARRYNLIAEEEKIMRHEKENLQQEMIQAETALRERVLYLEEWKSGAQFQLDNLEQRMTDAVPRETHELVVRRLSTIKHKYRQLLNREAQIRSKTSGAQALRRRVHELESELEIVRVDCLKAKQEANTAREQVEWVRNQQSASTTEPGSSLQQVDELVQQVAKFKGEALEKEIVLASALKKAQILEKRVVECTKDLDEETTRANLAELSLESSRDITNKIEQELIEMRDNYHGGANRAERKVMEERIQELEGMYQSLLRDNTRFRELADIASSQVCAFEMIQQAKEHEMESLRKQLWEANSRSDDDAIIGKLQHELTTTKVSYQMFVRKFEMAKVSIRRGELELRKVETQLDEKDRILRQTREEARARILSLEGALEQLGGSTANDQLVNSNPLSEFSMTGLERLSETIAKLGEAAEHSEESLRRSEAARRNLEKEIEAQRLELNGTKSILDDFKKFALAPDEGDVPSLVEQRDLGKRLLQLSDELKTAKIESMRQKRELQLLREEKQHMEKLREKDDEHMARLEESIANAENALRRREDDKHIRAASDPKASDGFGLPVLAFRSTRAQSREQQQTTQQPEQQTTTVPQKQSQEDKSELVTELQNQICEAEKREDKLEGQLERKSSQIRYLRKKLQAEGLDDDDGRGGESEGEGPRHKPGKYYEADARKLQAAARQTVASLNDIVNRKNKIIDGLKSKMEYVQQQALAERERDQVEIERLTEKLYEDNRTAIGKLRSAYEDIAKGTVPGGSGGEPADVAYHRELMDRLDEADVMLERKERRLLDLEGQLEEMQILRTRAEERAGQSAEIAERLREKVKRLAIQSQSQSQEQLVKQLRNQLIGKDKKMAGLRAAVIALKTEFVKAEEEHEEELISRERQMSSALSGKPSTTQNGDGGNLKRQLSALKDRVESTREDLEKTKRREEKLQAQNSKLRRQLREQMDNQENRDEQSSRSSTDIRRYMKEIDELKRENRRLRDTVANAMTSVTMGPSSPRREDPATEQKVNHTNEKLKSQLRELERKIKISEAQNAALRSAARTPTAGQRTVKAASPVGKWEAEKKTEKRLSVLSKKLDERTKELQASRAQADQAKQLLEKATRDRQVLQTRLNRLSSSSTPQKMSSPQGGTHLRRQMDELEQELELKTRQNRDLRRQVEVEQRGEINTLRREVSATRARAIELEEELDIIKSRKKRSGGDSLQIAEEHYAREDEIRHQLAESRKAERALEAELLERDNTILELRFELEQETERQRKPSRPVLGEGKISEPRRGAGELFKRERDLENVVESMKKVVSKLQSENERLKRSTSGNARYSELGKRVKELERERDQLETSNEALSRRVQQNSEASTKVIRLEDAVKSLKKQIRSRDTALEKEKSKLDNLRAENARLTGEIEEANQRLTRGTSPSDTERSLRSKIQDQKNIIDSLRASPSSSRDLITENQRLERENQRLLNELNAFDLDFFEEIEDLKYKYQQAVQENRQLKRQLDH</sequence>
<organism evidence="10">
    <name type="scientific">Mucochytrium quahogii</name>
    <dbReference type="NCBI Taxonomy" id="96639"/>
    <lineage>
        <taxon>Eukaryota</taxon>
        <taxon>Sar</taxon>
        <taxon>Stramenopiles</taxon>
        <taxon>Bigyra</taxon>
        <taxon>Labyrinthulomycetes</taxon>
        <taxon>Thraustochytrida</taxon>
        <taxon>Thraustochytriidae</taxon>
        <taxon>Mucochytrium</taxon>
    </lineage>
</organism>
<feature type="compositionally biased region" description="Basic and acidic residues" evidence="9">
    <location>
        <begin position="1521"/>
        <end position="1537"/>
    </location>
</feature>
<protein>
    <recommendedName>
        <fullName evidence="11">Centrosomal protein of 290kDa coiled-coil region domain-containing protein</fullName>
    </recommendedName>
</protein>
<feature type="compositionally biased region" description="Basic and acidic residues" evidence="9">
    <location>
        <begin position="1781"/>
        <end position="1802"/>
    </location>
</feature>
<feature type="coiled-coil region" evidence="8">
    <location>
        <begin position="974"/>
        <end position="1001"/>
    </location>
</feature>
<dbReference type="GO" id="GO:0005813">
    <property type="term" value="C:centrosome"/>
    <property type="evidence" value="ECO:0007669"/>
    <property type="project" value="UniProtKB-SubCell"/>
</dbReference>
<feature type="coiled-coil region" evidence="8">
    <location>
        <begin position="881"/>
        <end position="911"/>
    </location>
</feature>
<accession>A0A7S2SL49</accession>
<dbReference type="EMBL" id="HBHK01024127">
    <property type="protein sequence ID" value="CAD9703230.1"/>
    <property type="molecule type" value="Transcribed_RNA"/>
</dbReference>
<feature type="compositionally biased region" description="Basic and acidic residues" evidence="9">
    <location>
        <begin position="110"/>
        <end position="144"/>
    </location>
</feature>
<feature type="region of interest" description="Disordered" evidence="9">
    <location>
        <begin position="1981"/>
        <end position="2002"/>
    </location>
</feature>
<feature type="region of interest" description="Disordered" evidence="9">
    <location>
        <begin position="2172"/>
        <end position="2191"/>
    </location>
</feature>
<feature type="region of interest" description="Disordered" evidence="9">
    <location>
        <begin position="2262"/>
        <end position="2287"/>
    </location>
</feature>
<feature type="region of interest" description="Disordered" evidence="9">
    <location>
        <begin position="1407"/>
        <end position="1478"/>
    </location>
</feature>
<evidence type="ECO:0008006" key="11">
    <source>
        <dbReference type="Google" id="ProtNLM"/>
    </source>
</evidence>
<feature type="coiled-coil region" evidence="8">
    <location>
        <begin position="1278"/>
        <end position="1326"/>
    </location>
</feature>
<feature type="region of interest" description="Disordered" evidence="9">
    <location>
        <begin position="1909"/>
        <end position="1935"/>
    </location>
</feature>
<feature type="region of interest" description="Disordered" evidence="9">
    <location>
        <begin position="68"/>
        <end position="89"/>
    </location>
</feature>
<feature type="coiled-coil region" evidence="8">
    <location>
        <begin position="772"/>
        <end position="845"/>
    </location>
</feature>
<reference evidence="10" key="1">
    <citation type="submission" date="2021-01" db="EMBL/GenBank/DDBJ databases">
        <authorList>
            <person name="Corre E."/>
            <person name="Pelletier E."/>
            <person name="Niang G."/>
            <person name="Scheremetjew M."/>
            <person name="Finn R."/>
            <person name="Kale V."/>
            <person name="Holt S."/>
            <person name="Cochrane G."/>
            <person name="Meng A."/>
            <person name="Brown T."/>
            <person name="Cohen L."/>
        </authorList>
    </citation>
    <scope>NUCLEOTIDE SEQUENCE</scope>
    <source>
        <strain evidence="10">NY070348D</strain>
    </source>
</reference>
<feature type="region of interest" description="Disordered" evidence="9">
    <location>
        <begin position="110"/>
        <end position="147"/>
    </location>
</feature>
<evidence type="ECO:0000256" key="4">
    <source>
        <dbReference type="ARBA" id="ARBA00022794"/>
    </source>
</evidence>
<feature type="coiled-coil region" evidence="8">
    <location>
        <begin position="677"/>
        <end position="707"/>
    </location>
</feature>
<feature type="coiled-coil region" evidence="8">
    <location>
        <begin position="1116"/>
        <end position="1178"/>
    </location>
</feature>
<feature type="coiled-coil region" evidence="8">
    <location>
        <begin position="537"/>
        <end position="568"/>
    </location>
</feature>
<keyword evidence="6" id="KW-0206">Cytoskeleton</keyword>
<evidence type="ECO:0000256" key="8">
    <source>
        <dbReference type="SAM" id="Coils"/>
    </source>
</evidence>
<feature type="region of interest" description="Disordered" evidence="9">
    <location>
        <begin position="2119"/>
        <end position="2143"/>
    </location>
</feature>
<proteinExistence type="predicted"/>
<feature type="compositionally biased region" description="Basic and acidic residues" evidence="9">
    <location>
        <begin position="1410"/>
        <end position="1428"/>
    </location>
</feature>
<gene>
    <name evidence="10" type="ORF">QSP1433_LOCUS15200</name>
</gene>
<feature type="coiled-coil region" evidence="8">
    <location>
        <begin position="461"/>
        <end position="495"/>
    </location>
</feature>
<feature type="coiled-coil region" evidence="8">
    <location>
        <begin position="2307"/>
        <end position="2359"/>
    </location>
</feature>
<evidence type="ECO:0000256" key="9">
    <source>
        <dbReference type="SAM" id="MobiDB-lite"/>
    </source>
</evidence>
<keyword evidence="4" id="KW-0970">Cilium biogenesis/degradation</keyword>
<feature type="region of interest" description="Disordered" evidence="9">
    <location>
        <begin position="1861"/>
        <end position="1883"/>
    </location>
</feature>
<feature type="region of interest" description="Disordered" evidence="9">
    <location>
        <begin position="629"/>
        <end position="651"/>
    </location>
</feature>
<evidence type="ECO:0000256" key="7">
    <source>
        <dbReference type="ARBA" id="ARBA00023273"/>
    </source>
</evidence>
<keyword evidence="7" id="KW-0966">Cell projection</keyword>